<dbReference type="AlphaFoldDB" id="A0A0L0URU6"/>
<proteinExistence type="predicted"/>
<feature type="region of interest" description="Disordered" evidence="4">
    <location>
        <begin position="133"/>
        <end position="154"/>
    </location>
</feature>
<evidence type="ECO:0000313" key="5">
    <source>
        <dbReference type="EMBL" id="KNE89695.1"/>
    </source>
</evidence>
<protein>
    <submittedName>
        <fullName evidence="5">Uncharacterized protein</fullName>
    </submittedName>
</protein>
<dbReference type="STRING" id="1165861.A0A0L0URU6"/>
<name>A0A0L0URU6_9BASI</name>
<keyword evidence="6" id="KW-1185">Reference proteome</keyword>
<dbReference type="InterPro" id="IPR016024">
    <property type="entry name" value="ARM-type_fold"/>
</dbReference>
<evidence type="ECO:0000256" key="4">
    <source>
        <dbReference type="SAM" id="MobiDB-lite"/>
    </source>
</evidence>
<evidence type="ECO:0000256" key="3">
    <source>
        <dbReference type="ARBA" id="ARBA00022927"/>
    </source>
</evidence>
<keyword evidence="3" id="KW-0653">Protein transport</keyword>
<comment type="caution">
    <text evidence="5">The sequence shown here is derived from an EMBL/GenBank/DDBJ whole genome shotgun (WGS) entry which is preliminary data.</text>
</comment>
<keyword evidence="2" id="KW-0963">Cytoplasm</keyword>
<evidence type="ECO:0000313" key="6">
    <source>
        <dbReference type="Proteomes" id="UP000054564"/>
    </source>
</evidence>
<comment type="subcellular location">
    <subcellularLocation>
        <location evidence="1">Cytoplasm</location>
    </subcellularLocation>
</comment>
<organism evidence="5 6">
    <name type="scientific">Puccinia striiformis f. sp. tritici PST-78</name>
    <dbReference type="NCBI Taxonomy" id="1165861"/>
    <lineage>
        <taxon>Eukaryota</taxon>
        <taxon>Fungi</taxon>
        <taxon>Dikarya</taxon>
        <taxon>Basidiomycota</taxon>
        <taxon>Pucciniomycotina</taxon>
        <taxon>Pucciniomycetes</taxon>
        <taxon>Pucciniales</taxon>
        <taxon>Pucciniaceae</taxon>
        <taxon>Puccinia</taxon>
    </lineage>
</organism>
<gene>
    <name evidence="5" type="ORF">PSTG_16858</name>
</gene>
<feature type="compositionally biased region" description="Acidic residues" evidence="4">
    <location>
        <begin position="144"/>
        <end position="154"/>
    </location>
</feature>
<dbReference type="PANTHER" id="PTHR10997:SF18">
    <property type="entry name" value="D-IMPORTIN 7_RANBP7"/>
    <property type="match status" value="1"/>
</dbReference>
<reference evidence="6" key="1">
    <citation type="submission" date="2014-03" db="EMBL/GenBank/DDBJ databases">
        <title>The Genome Sequence of Puccinia striiformis f. sp. tritici PST-78.</title>
        <authorList>
            <consortium name="The Broad Institute Genome Sequencing Platform"/>
            <person name="Cuomo C."/>
            <person name="Hulbert S."/>
            <person name="Chen X."/>
            <person name="Walker B."/>
            <person name="Young S.K."/>
            <person name="Zeng Q."/>
            <person name="Gargeya S."/>
            <person name="Fitzgerald M."/>
            <person name="Haas B."/>
            <person name="Abouelleil A."/>
            <person name="Alvarado L."/>
            <person name="Arachchi H.M."/>
            <person name="Berlin A.M."/>
            <person name="Chapman S.B."/>
            <person name="Goldberg J."/>
            <person name="Griggs A."/>
            <person name="Gujja S."/>
            <person name="Hansen M."/>
            <person name="Howarth C."/>
            <person name="Imamovic A."/>
            <person name="Larimer J."/>
            <person name="McCowan C."/>
            <person name="Montmayeur A."/>
            <person name="Murphy C."/>
            <person name="Neiman D."/>
            <person name="Pearson M."/>
            <person name="Priest M."/>
            <person name="Roberts A."/>
            <person name="Saif S."/>
            <person name="Shea T."/>
            <person name="Sisk P."/>
            <person name="Sykes S."/>
            <person name="Wortman J."/>
            <person name="Nusbaum C."/>
            <person name="Birren B."/>
        </authorList>
    </citation>
    <scope>NUCLEOTIDE SEQUENCE [LARGE SCALE GENOMIC DNA]</scope>
    <source>
        <strain evidence="6">race PST-78</strain>
    </source>
</reference>
<evidence type="ECO:0000256" key="2">
    <source>
        <dbReference type="ARBA" id="ARBA00022490"/>
    </source>
</evidence>
<dbReference type="Gene3D" id="1.25.10.10">
    <property type="entry name" value="Leucine-rich Repeat Variant"/>
    <property type="match status" value="1"/>
</dbReference>
<dbReference type="PANTHER" id="PTHR10997">
    <property type="entry name" value="IMPORTIN-7, 8, 11"/>
    <property type="match status" value="1"/>
</dbReference>
<dbReference type="GO" id="GO:0006606">
    <property type="term" value="P:protein import into nucleus"/>
    <property type="evidence" value="ECO:0007669"/>
    <property type="project" value="TreeGrafter"/>
</dbReference>
<dbReference type="GO" id="GO:0005635">
    <property type="term" value="C:nuclear envelope"/>
    <property type="evidence" value="ECO:0007669"/>
    <property type="project" value="TreeGrafter"/>
</dbReference>
<accession>A0A0L0URU6</accession>
<dbReference type="SUPFAM" id="SSF48371">
    <property type="entry name" value="ARM repeat"/>
    <property type="match status" value="1"/>
</dbReference>
<keyword evidence="3" id="KW-0813">Transport</keyword>
<sequence>MFLEHTMRIIQRGITTIDPITTKALLMHALEVVLNAIYYNPTLAMDVLIKNGWSSEFFSEWFGRLLSFKRTHDKKLSLLAISAILSISTTQGVDNILAQSSGQLVLGALTLFESLPEAIRTRFELEKRYNFDSDDGSDLCSNGSDEDENGENDDEDVIDHHEEIYRGHGGTSRSKTHDGTEELTIPPSSLWSDEILWETPLDRLDAYCEFAAVMKNIETSGHPVLTVITNSLSTEQRESLQKILKQASEGGEQVLKGHIQEAVQASRSWVEEIR</sequence>
<evidence type="ECO:0000256" key="1">
    <source>
        <dbReference type="ARBA" id="ARBA00004496"/>
    </source>
</evidence>
<dbReference type="Proteomes" id="UP000054564">
    <property type="component" value="Unassembled WGS sequence"/>
</dbReference>
<dbReference type="GO" id="GO:0005829">
    <property type="term" value="C:cytosol"/>
    <property type="evidence" value="ECO:0007669"/>
    <property type="project" value="TreeGrafter"/>
</dbReference>
<dbReference type="InterPro" id="IPR011989">
    <property type="entry name" value="ARM-like"/>
</dbReference>
<feature type="region of interest" description="Disordered" evidence="4">
    <location>
        <begin position="166"/>
        <end position="185"/>
    </location>
</feature>
<dbReference type="EMBL" id="AJIL01000308">
    <property type="protein sequence ID" value="KNE89695.1"/>
    <property type="molecule type" value="Genomic_DNA"/>
</dbReference>